<dbReference type="SUPFAM" id="SSF53756">
    <property type="entry name" value="UDP-Glycosyltransferase/glycogen phosphorylase"/>
    <property type="match status" value="1"/>
</dbReference>
<dbReference type="GO" id="GO:0016757">
    <property type="term" value="F:glycosyltransferase activity"/>
    <property type="evidence" value="ECO:0007669"/>
    <property type="project" value="InterPro"/>
</dbReference>
<dbReference type="RefSeq" id="WP_168148672.1">
    <property type="nucleotide sequence ID" value="NZ_JAAVXB010000007.1"/>
</dbReference>
<dbReference type="EMBL" id="JAAVXB010000007">
    <property type="protein sequence ID" value="NKF23355.1"/>
    <property type="molecule type" value="Genomic_DNA"/>
</dbReference>
<evidence type="ECO:0000313" key="3">
    <source>
        <dbReference type="EMBL" id="NKF23355.1"/>
    </source>
</evidence>
<dbReference type="PANTHER" id="PTHR46401">
    <property type="entry name" value="GLYCOSYLTRANSFERASE WBBK-RELATED"/>
    <property type="match status" value="1"/>
</dbReference>
<evidence type="ECO:0000313" key="4">
    <source>
        <dbReference type="Proteomes" id="UP000653472"/>
    </source>
</evidence>
<dbReference type="CDD" id="cd03809">
    <property type="entry name" value="GT4_MtfB-like"/>
    <property type="match status" value="1"/>
</dbReference>
<organism evidence="3 4">
    <name type="scientific">Solimonas marina</name>
    <dbReference type="NCBI Taxonomy" id="2714601"/>
    <lineage>
        <taxon>Bacteria</taxon>
        <taxon>Pseudomonadati</taxon>
        <taxon>Pseudomonadota</taxon>
        <taxon>Gammaproteobacteria</taxon>
        <taxon>Nevskiales</taxon>
        <taxon>Nevskiaceae</taxon>
        <taxon>Solimonas</taxon>
    </lineage>
</organism>
<sequence>MKTRLYLDATQALNEGPRPPTGIPRVEMALARGVLAQPALSVALIRIDGRGRGRELNVEEREYLWRLAEGGAMELGPRCRGLRARFSRIVAVIDDGAMWAGKGFDRMAAQFLVDAPQQRGWTYAVARRIVGIAKWWRRPRQHAAPALRDPLADREAHCLLTTLGVRRLRAAARGDLAASLTAIVHDLIPLYAPQFFDAEHVARFERDFSWMQRTCARLICVSAATAERLRAHLRDRHPPIEMAVQRLASFPLATVERGMTPGAAPIDRPYALYCATIEVRKNHIILLRAWQRLLPELGDALPVLVLCGRWGWKYDEVRDFLAEHPQLSDKVQLRSARGDAELAQLYRHARFGVFPSHAEGWGLGAAECLDFGLPVLISDAPALAEATQQLMPIIDADDLDGWCRAIARAAQDDAWLAALRQRIRDEYRPIVPNVFVDGVLDGMARAAGVALPVVDHASAASERDKPRPVFCHSLFRSGSTYLFKVFRRSGRFQCFQEPLHEIAWRSIENHERLLEATSDNHGRLRHPQLDRPYFQELYDTHTAWKDVIRKEMVYDDYFGGCAGAGTHRYYHALSAASPRPAFFQDCRTTQRIGRLRRELGGLHLYLWREPHAQWQSYQATAYFATAQLLIANARGAPESMRRMRRICSLPSYSLDDIDAEFRKYKKFALPEEESYALFYLLWCLALLHGCQHADLLISIDRLSVDADYRQHTVGTLASQGIDGLSFDDCRAPAASMTAELRARFGPIEARVHALLIECGTPARDIELIERLCRQARAPLAPLAPARVA</sequence>
<gene>
    <name evidence="3" type="ORF">G7Y82_13620</name>
</gene>
<protein>
    <submittedName>
        <fullName evidence="3">Glycosyltransferase family 4 protein</fullName>
    </submittedName>
</protein>
<dbReference type="PANTHER" id="PTHR46401:SF2">
    <property type="entry name" value="GLYCOSYLTRANSFERASE WBBK-RELATED"/>
    <property type="match status" value="1"/>
</dbReference>
<dbReference type="Gene3D" id="3.40.50.2000">
    <property type="entry name" value="Glycogen Phosphorylase B"/>
    <property type="match status" value="1"/>
</dbReference>
<dbReference type="SUPFAM" id="SSF52540">
    <property type="entry name" value="P-loop containing nucleoside triphosphate hydrolases"/>
    <property type="match status" value="1"/>
</dbReference>
<reference evidence="3" key="1">
    <citation type="submission" date="2020-03" db="EMBL/GenBank/DDBJ databases">
        <title>Solimonas marina sp. nov., isolated from deep seawater of the Pacific Ocean.</title>
        <authorList>
            <person name="Liu X."/>
            <person name="Lai Q."/>
            <person name="Sun F."/>
            <person name="Gai Y."/>
            <person name="Li G."/>
            <person name="Shao Z."/>
        </authorList>
    </citation>
    <scope>NUCLEOTIDE SEQUENCE</scope>
    <source>
        <strain evidence="3">C16B3</strain>
    </source>
</reference>
<dbReference type="Pfam" id="PF00534">
    <property type="entry name" value="Glycos_transf_1"/>
    <property type="match status" value="1"/>
</dbReference>
<evidence type="ECO:0000256" key="1">
    <source>
        <dbReference type="ARBA" id="ARBA00022679"/>
    </source>
</evidence>
<proteinExistence type="predicted"/>
<dbReference type="Proteomes" id="UP000653472">
    <property type="component" value="Unassembled WGS sequence"/>
</dbReference>
<keyword evidence="1" id="KW-0808">Transferase</keyword>
<dbReference type="AlphaFoldDB" id="A0A969WEN2"/>
<evidence type="ECO:0000259" key="2">
    <source>
        <dbReference type="Pfam" id="PF00534"/>
    </source>
</evidence>
<accession>A0A969WEN2</accession>
<feature type="domain" description="Glycosyl transferase family 1" evidence="2">
    <location>
        <begin position="267"/>
        <end position="413"/>
    </location>
</feature>
<comment type="caution">
    <text evidence="3">The sequence shown here is derived from an EMBL/GenBank/DDBJ whole genome shotgun (WGS) entry which is preliminary data.</text>
</comment>
<dbReference type="InterPro" id="IPR027417">
    <property type="entry name" value="P-loop_NTPase"/>
</dbReference>
<dbReference type="InterPro" id="IPR001296">
    <property type="entry name" value="Glyco_trans_1"/>
</dbReference>
<name>A0A969WEN2_9GAMM</name>
<keyword evidence="4" id="KW-1185">Reference proteome</keyword>
<dbReference type="Gene3D" id="3.40.50.300">
    <property type="entry name" value="P-loop containing nucleotide triphosphate hydrolases"/>
    <property type="match status" value="1"/>
</dbReference>